<dbReference type="Proteomes" id="UP000188318">
    <property type="component" value="Unassembled WGS sequence"/>
</dbReference>
<dbReference type="EMBL" id="KV907513">
    <property type="protein sequence ID" value="OOF91049.1"/>
    <property type="molecule type" value="Genomic_DNA"/>
</dbReference>
<dbReference type="AlphaFoldDB" id="A0A1R3R9A0"/>
<proteinExistence type="predicted"/>
<protein>
    <recommendedName>
        <fullName evidence="3">SPRY domain-containing protein</fullName>
    </recommendedName>
</protein>
<organism evidence="1 2">
    <name type="scientific">Aspergillus carbonarius (strain ITEM 5010)</name>
    <dbReference type="NCBI Taxonomy" id="602072"/>
    <lineage>
        <taxon>Eukaryota</taxon>
        <taxon>Fungi</taxon>
        <taxon>Dikarya</taxon>
        <taxon>Ascomycota</taxon>
        <taxon>Pezizomycotina</taxon>
        <taxon>Eurotiomycetes</taxon>
        <taxon>Eurotiomycetidae</taxon>
        <taxon>Eurotiales</taxon>
        <taxon>Aspergillaceae</taxon>
        <taxon>Aspergillus</taxon>
        <taxon>Aspergillus subgen. Circumdati</taxon>
    </lineage>
</organism>
<dbReference type="OMA" id="FRSNAGN"/>
<evidence type="ECO:0000313" key="2">
    <source>
        <dbReference type="Proteomes" id="UP000188318"/>
    </source>
</evidence>
<accession>A0A1R3R9A0</accession>
<evidence type="ECO:0000313" key="1">
    <source>
        <dbReference type="EMBL" id="OOF91049.1"/>
    </source>
</evidence>
<gene>
    <name evidence="1" type="ORF">ASPCADRAFT_211651</name>
</gene>
<dbReference type="InterPro" id="IPR043136">
    <property type="entry name" value="B30.2/SPRY_sf"/>
</dbReference>
<keyword evidence="2" id="KW-1185">Reference proteome</keyword>
<evidence type="ECO:0008006" key="3">
    <source>
        <dbReference type="Google" id="ProtNLM"/>
    </source>
</evidence>
<sequence>MATRHGSPAPLHHNWQEIVPDTATFLAPPVVGLFRSNAGNASWGDADRNKFPLQLPVKPSNVVYSAVRRYDLKPSQSPEFRGYISVVGQGCWRGSTDDGNGDCLLTTNLPLYFSMEDSPILRTASKTIYFEVKLLGIGVGLTTQSTDDSGFSIGFVAQPYPSWRSPGWERGRLGVFSGDGCCFVNDSWGGKSFTNKLGLGDFDLYGAIGLFGGVDFEVLFDPAAWLWTPRKPF</sequence>
<dbReference type="STRING" id="602072.A0A1R3R9A0"/>
<dbReference type="VEuPathDB" id="FungiDB:ASPCADRAFT_211651"/>
<dbReference type="Gene3D" id="2.60.120.920">
    <property type="match status" value="1"/>
</dbReference>
<dbReference type="OrthoDB" id="25503at2759"/>
<name>A0A1R3R9A0_ASPC5</name>
<reference evidence="2" key="1">
    <citation type="journal article" date="2017" name="Genome Biol.">
        <title>Comparative genomics reveals high biological diversity and specific adaptations in the industrially and medically important fungal genus Aspergillus.</title>
        <authorList>
            <person name="de Vries R.P."/>
            <person name="Riley R."/>
            <person name="Wiebenga A."/>
            <person name="Aguilar-Osorio G."/>
            <person name="Amillis S."/>
            <person name="Uchima C.A."/>
            <person name="Anderluh G."/>
            <person name="Asadollahi M."/>
            <person name="Askin M."/>
            <person name="Barry K."/>
            <person name="Battaglia E."/>
            <person name="Bayram O."/>
            <person name="Benocci T."/>
            <person name="Braus-Stromeyer S.A."/>
            <person name="Caldana C."/>
            <person name="Canovas D."/>
            <person name="Cerqueira G.C."/>
            <person name="Chen F."/>
            <person name="Chen W."/>
            <person name="Choi C."/>
            <person name="Clum A."/>
            <person name="Dos Santos R.A."/>
            <person name="Damasio A.R."/>
            <person name="Diallinas G."/>
            <person name="Emri T."/>
            <person name="Fekete E."/>
            <person name="Flipphi M."/>
            <person name="Freyberg S."/>
            <person name="Gallo A."/>
            <person name="Gournas C."/>
            <person name="Habgood R."/>
            <person name="Hainaut M."/>
            <person name="Harispe M.L."/>
            <person name="Henrissat B."/>
            <person name="Hilden K.S."/>
            <person name="Hope R."/>
            <person name="Hossain A."/>
            <person name="Karabika E."/>
            <person name="Karaffa L."/>
            <person name="Karanyi Z."/>
            <person name="Krasevec N."/>
            <person name="Kuo A."/>
            <person name="Kusch H."/>
            <person name="LaButti K."/>
            <person name="Lagendijk E.L."/>
            <person name="Lapidus A."/>
            <person name="Levasseur A."/>
            <person name="Lindquist E."/>
            <person name="Lipzen A."/>
            <person name="Logrieco A.F."/>
            <person name="MacCabe A."/>
            <person name="Maekelae M.R."/>
            <person name="Malavazi I."/>
            <person name="Melin P."/>
            <person name="Meyer V."/>
            <person name="Mielnichuk N."/>
            <person name="Miskei M."/>
            <person name="Molnar A.P."/>
            <person name="Mule G."/>
            <person name="Ngan C.Y."/>
            <person name="Orejas M."/>
            <person name="Orosz E."/>
            <person name="Ouedraogo J.P."/>
            <person name="Overkamp K.M."/>
            <person name="Park H.-S."/>
            <person name="Perrone G."/>
            <person name="Piumi F."/>
            <person name="Punt P.J."/>
            <person name="Ram A.F."/>
            <person name="Ramon A."/>
            <person name="Rauscher S."/>
            <person name="Record E."/>
            <person name="Riano-Pachon D.M."/>
            <person name="Robert V."/>
            <person name="Roehrig J."/>
            <person name="Ruller R."/>
            <person name="Salamov A."/>
            <person name="Salih N.S."/>
            <person name="Samson R.A."/>
            <person name="Sandor E."/>
            <person name="Sanguinetti M."/>
            <person name="Schuetze T."/>
            <person name="Sepcic K."/>
            <person name="Shelest E."/>
            <person name="Sherlock G."/>
            <person name="Sophianopoulou V."/>
            <person name="Squina F.M."/>
            <person name="Sun H."/>
            <person name="Susca A."/>
            <person name="Todd R.B."/>
            <person name="Tsang A."/>
            <person name="Unkles S.E."/>
            <person name="van de Wiele N."/>
            <person name="van Rossen-Uffink D."/>
            <person name="Oliveira J.V."/>
            <person name="Vesth T.C."/>
            <person name="Visser J."/>
            <person name="Yu J.-H."/>
            <person name="Zhou M."/>
            <person name="Andersen M.R."/>
            <person name="Archer D.B."/>
            <person name="Baker S.E."/>
            <person name="Benoit I."/>
            <person name="Brakhage A.A."/>
            <person name="Braus G.H."/>
            <person name="Fischer R."/>
            <person name="Frisvad J.C."/>
            <person name="Goldman G.H."/>
            <person name="Houbraken J."/>
            <person name="Oakley B."/>
            <person name="Pocsi I."/>
            <person name="Scazzocchio C."/>
            <person name="Seiboth B."/>
            <person name="vanKuyk P.A."/>
            <person name="Wortman J."/>
            <person name="Dyer P.S."/>
            <person name="Grigoriev I.V."/>
        </authorList>
    </citation>
    <scope>NUCLEOTIDE SEQUENCE [LARGE SCALE GENOMIC DNA]</scope>
    <source>
        <strain evidence="2">ITEM 5010</strain>
    </source>
</reference>